<organism evidence="2 3">
    <name type="scientific">Rhodopirellula sallentina SM41</name>
    <dbReference type="NCBI Taxonomy" id="1263870"/>
    <lineage>
        <taxon>Bacteria</taxon>
        <taxon>Pseudomonadati</taxon>
        <taxon>Planctomycetota</taxon>
        <taxon>Planctomycetia</taxon>
        <taxon>Pirellulales</taxon>
        <taxon>Pirellulaceae</taxon>
        <taxon>Rhodopirellula</taxon>
    </lineage>
</organism>
<evidence type="ECO:0000259" key="1">
    <source>
        <dbReference type="PROSITE" id="PS50106"/>
    </source>
</evidence>
<name>M5TWG2_9BACT</name>
<dbReference type="SUPFAM" id="SSF50156">
    <property type="entry name" value="PDZ domain-like"/>
    <property type="match status" value="1"/>
</dbReference>
<dbReference type="InterPro" id="IPR001478">
    <property type="entry name" value="PDZ"/>
</dbReference>
<dbReference type="Gene3D" id="2.30.42.10">
    <property type="match status" value="1"/>
</dbReference>
<keyword evidence="3" id="KW-1185">Reference proteome</keyword>
<dbReference type="PANTHER" id="PTHR11461">
    <property type="entry name" value="SERINE PROTEASE INHIBITOR, SERPIN"/>
    <property type="match status" value="1"/>
</dbReference>
<dbReference type="InterPro" id="IPR042178">
    <property type="entry name" value="Serpin_sf_1"/>
</dbReference>
<dbReference type="SUPFAM" id="SSF56574">
    <property type="entry name" value="Serpins"/>
    <property type="match status" value="1"/>
</dbReference>
<dbReference type="EMBL" id="ANOH01000346">
    <property type="protein sequence ID" value="EMI53515.1"/>
    <property type="molecule type" value="Genomic_DNA"/>
</dbReference>
<dbReference type="Proteomes" id="UP000011885">
    <property type="component" value="Unassembled WGS sequence"/>
</dbReference>
<dbReference type="Pfam" id="PF00079">
    <property type="entry name" value="Serpin"/>
    <property type="match status" value="2"/>
</dbReference>
<dbReference type="GO" id="GO:0004867">
    <property type="term" value="F:serine-type endopeptidase inhibitor activity"/>
    <property type="evidence" value="ECO:0007669"/>
    <property type="project" value="InterPro"/>
</dbReference>
<feature type="non-terminal residue" evidence="2">
    <location>
        <position position="239"/>
    </location>
</feature>
<dbReference type="InterPro" id="IPR036034">
    <property type="entry name" value="PDZ_sf"/>
</dbReference>
<dbReference type="GO" id="GO:0005615">
    <property type="term" value="C:extracellular space"/>
    <property type="evidence" value="ECO:0007669"/>
    <property type="project" value="InterPro"/>
</dbReference>
<gene>
    <name evidence="2" type="ORF">RSSM_05022</name>
</gene>
<reference evidence="2 3" key="1">
    <citation type="journal article" date="2013" name="Mar. Genomics">
        <title>Expression of sulfatases in Rhodopirellula baltica and the diversity of sulfatases in the genus Rhodopirellula.</title>
        <authorList>
            <person name="Wegner C.E."/>
            <person name="Richter-Heitmann T."/>
            <person name="Klindworth A."/>
            <person name="Klockow C."/>
            <person name="Richter M."/>
            <person name="Achstetter T."/>
            <person name="Glockner F.O."/>
            <person name="Harder J."/>
        </authorList>
    </citation>
    <scope>NUCLEOTIDE SEQUENCE [LARGE SCALE GENOMIC DNA]</scope>
    <source>
        <strain evidence="2 3">SM41</strain>
    </source>
</reference>
<dbReference type="InterPro" id="IPR000215">
    <property type="entry name" value="Serpin_fam"/>
</dbReference>
<dbReference type="Pfam" id="PF17820">
    <property type="entry name" value="PDZ_6"/>
    <property type="match status" value="1"/>
</dbReference>
<feature type="domain" description="PDZ" evidence="1">
    <location>
        <begin position="71"/>
        <end position="148"/>
    </location>
</feature>
<dbReference type="PROSITE" id="PS50106">
    <property type="entry name" value="PDZ"/>
    <property type="match status" value="1"/>
</dbReference>
<dbReference type="Gene3D" id="3.30.497.10">
    <property type="entry name" value="Antithrombin, subunit I, domain 2"/>
    <property type="match status" value="1"/>
</dbReference>
<sequence>MRANDSGDIATTVNEFANDIFKGLDGNDNIVYSPASLATALGMTYSGTAGETAIQMASVLHLDASPTEAHEVFAGLTPRGDSGTPIFGAQCRENDGRGLLVTLVVAGSAADKSGLKPDDLIFSVNGKPVRTEEEWSKAIDSAGEVITIQSYCTKDGTVKEKEVPLTAVEYLTTANALWFQKGYPVDKVFLEQIKTGFAGFTSDVDFKKNTAQAVKTINDWVSRETNGKISDLLSSQSVS</sequence>
<dbReference type="InterPro" id="IPR036186">
    <property type="entry name" value="Serpin_sf"/>
</dbReference>
<dbReference type="InterPro" id="IPR023796">
    <property type="entry name" value="Serpin_dom"/>
</dbReference>
<evidence type="ECO:0000313" key="3">
    <source>
        <dbReference type="Proteomes" id="UP000011885"/>
    </source>
</evidence>
<accession>M5TWG2</accession>
<protein>
    <submittedName>
        <fullName evidence="2">Protease inhibitor I4, serpin</fullName>
    </submittedName>
</protein>
<comment type="caution">
    <text evidence="2">The sequence shown here is derived from an EMBL/GenBank/DDBJ whole genome shotgun (WGS) entry which is preliminary data.</text>
</comment>
<dbReference type="SMART" id="SM00228">
    <property type="entry name" value="PDZ"/>
    <property type="match status" value="1"/>
</dbReference>
<dbReference type="AlphaFoldDB" id="M5TWG2"/>
<dbReference type="InterPro" id="IPR041489">
    <property type="entry name" value="PDZ_6"/>
</dbReference>
<dbReference type="PANTHER" id="PTHR11461:SF211">
    <property type="entry name" value="GH10112P-RELATED"/>
    <property type="match status" value="1"/>
</dbReference>
<evidence type="ECO:0000313" key="2">
    <source>
        <dbReference type="EMBL" id="EMI53515.1"/>
    </source>
</evidence>
<proteinExistence type="predicted"/>